<dbReference type="InterPro" id="IPR052158">
    <property type="entry name" value="INH-QAR"/>
</dbReference>
<sequence length="320" mass="34728">MKRHQVVVLLIEPIVGFDASIPPLIFGTALGPDGDELYDVTLCGLSTDPVATTTGYAIVPMAGPEALETADTVIVPGTKSARTRTDGSLPDDVAAALSRIRPGTRMVSICTGAFVLAAAGLLDDRPATTHWRYAAEFRTLFPKVRLDEEVLFVDDGDVLSSAGLAAGIDLCLHIIRRDHGAAVANDAAKYCVVPPWREGGQAQFIQRPVPQAANDSTARAREWALENLHDAINVEQLSRISNMSVRTFNRRFTEQTGRSPGAWVLEQRIERARHLLESGDLPIDEVARQAGLGTGASLRQHIRRSVGMSPLRYRKTFQGV</sequence>
<dbReference type="SUPFAM" id="SSF52317">
    <property type="entry name" value="Class I glutamine amidotransferase-like"/>
    <property type="match status" value="1"/>
</dbReference>
<evidence type="ECO:0000313" key="5">
    <source>
        <dbReference type="EMBL" id="KAA0024847.1"/>
    </source>
</evidence>
<dbReference type="InterPro" id="IPR018060">
    <property type="entry name" value="HTH_AraC"/>
</dbReference>
<keyword evidence="6" id="KW-1185">Reference proteome</keyword>
<reference evidence="5 6" key="1">
    <citation type="submission" date="2019-07" db="EMBL/GenBank/DDBJ databases">
        <title>Rhodococcus cavernicolus sp. nov., isolated from a cave.</title>
        <authorList>
            <person name="Lee S.D."/>
        </authorList>
    </citation>
    <scope>NUCLEOTIDE SEQUENCE [LARGE SCALE GENOMIC DNA]</scope>
    <source>
        <strain evidence="5 6">C1-24</strain>
    </source>
</reference>
<dbReference type="PROSITE" id="PS01124">
    <property type="entry name" value="HTH_ARAC_FAMILY_2"/>
    <property type="match status" value="1"/>
</dbReference>
<keyword evidence="3" id="KW-0804">Transcription</keyword>
<dbReference type="InterPro" id="IPR029062">
    <property type="entry name" value="Class_I_gatase-like"/>
</dbReference>
<dbReference type="Gene3D" id="3.40.50.880">
    <property type="match status" value="1"/>
</dbReference>
<dbReference type="Pfam" id="PF01965">
    <property type="entry name" value="DJ-1_PfpI"/>
    <property type="match status" value="1"/>
</dbReference>
<dbReference type="Pfam" id="PF12833">
    <property type="entry name" value="HTH_18"/>
    <property type="match status" value="1"/>
</dbReference>
<gene>
    <name evidence="5" type="ORF">FOY51_02655</name>
</gene>
<protein>
    <submittedName>
        <fullName evidence="5">Helix-turn-helix domain-containing protein</fullName>
    </submittedName>
</protein>
<accession>A0A5A7SJB8</accession>
<dbReference type="GO" id="GO:0043565">
    <property type="term" value="F:sequence-specific DNA binding"/>
    <property type="evidence" value="ECO:0007669"/>
    <property type="project" value="InterPro"/>
</dbReference>
<evidence type="ECO:0000256" key="2">
    <source>
        <dbReference type="ARBA" id="ARBA00023125"/>
    </source>
</evidence>
<evidence type="ECO:0000256" key="1">
    <source>
        <dbReference type="ARBA" id="ARBA00023015"/>
    </source>
</evidence>
<comment type="caution">
    <text evidence="5">The sequence shown here is derived from an EMBL/GenBank/DDBJ whole genome shotgun (WGS) entry which is preliminary data.</text>
</comment>
<keyword evidence="2" id="KW-0238">DNA-binding</keyword>
<proteinExistence type="predicted"/>
<dbReference type="PROSITE" id="PS00041">
    <property type="entry name" value="HTH_ARAC_FAMILY_1"/>
    <property type="match status" value="1"/>
</dbReference>
<dbReference type="InterPro" id="IPR002818">
    <property type="entry name" value="DJ-1/PfpI"/>
</dbReference>
<dbReference type="GO" id="GO:0003700">
    <property type="term" value="F:DNA-binding transcription factor activity"/>
    <property type="evidence" value="ECO:0007669"/>
    <property type="project" value="InterPro"/>
</dbReference>
<keyword evidence="1" id="KW-0805">Transcription regulation</keyword>
<dbReference type="PANTHER" id="PTHR43130:SF3">
    <property type="entry name" value="HTH-TYPE TRANSCRIPTIONAL REGULATOR RV1931C"/>
    <property type="match status" value="1"/>
</dbReference>
<organism evidence="5 6">
    <name type="scientific">Antrihabitans cavernicola</name>
    <dbReference type="NCBI Taxonomy" id="2495913"/>
    <lineage>
        <taxon>Bacteria</taxon>
        <taxon>Bacillati</taxon>
        <taxon>Actinomycetota</taxon>
        <taxon>Actinomycetes</taxon>
        <taxon>Mycobacteriales</taxon>
        <taxon>Nocardiaceae</taxon>
        <taxon>Antrihabitans</taxon>
    </lineage>
</organism>
<dbReference type="PANTHER" id="PTHR43130">
    <property type="entry name" value="ARAC-FAMILY TRANSCRIPTIONAL REGULATOR"/>
    <property type="match status" value="1"/>
</dbReference>
<dbReference type="Proteomes" id="UP000322244">
    <property type="component" value="Unassembled WGS sequence"/>
</dbReference>
<dbReference type="AlphaFoldDB" id="A0A5A7SJB8"/>
<evidence type="ECO:0000313" key="6">
    <source>
        <dbReference type="Proteomes" id="UP000322244"/>
    </source>
</evidence>
<dbReference type="Gene3D" id="1.10.10.60">
    <property type="entry name" value="Homeodomain-like"/>
    <property type="match status" value="1"/>
</dbReference>
<name>A0A5A7SJB8_9NOCA</name>
<dbReference type="RefSeq" id="WP_149428622.1">
    <property type="nucleotide sequence ID" value="NZ_VLNY01000001.1"/>
</dbReference>
<dbReference type="SMART" id="SM00342">
    <property type="entry name" value="HTH_ARAC"/>
    <property type="match status" value="1"/>
</dbReference>
<evidence type="ECO:0000256" key="3">
    <source>
        <dbReference type="ARBA" id="ARBA00023163"/>
    </source>
</evidence>
<evidence type="ECO:0000259" key="4">
    <source>
        <dbReference type="PROSITE" id="PS01124"/>
    </source>
</evidence>
<dbReference type="InterPro" id="IPR018062">
    <property type="entry name" value="HTH_AraC-typ_CS"/>
</dbReference>
<feature type="domain" description="HTH araC/xylS-type" evidence="4">
    <location>
        <begin position="218"/>
        <end position="316"/>
    </location>
</feature>
<dbReference type="SUPFAM" id="SSF46689">
    <property type="entry name" value="Homeodomain-like"/>
    <property type="match status" value="2"/>
</dbReference>
<dbReference type="OrthoDB" id="4350011at2"/>
<dbReference type="CDD" id="cd03137">
    <property type="entry name" value="GATase1_AraC_1"/>
    <property type="match status" value="1"/>
</dbReference>
<dbReference type="InterPro" id="IPR009057">
    <property type="entry name" value="Homeodomain-like_sf"/>
</dbReference>
<dbReference type="EMBL" id="VLNY01000001">
    <property type="protein sequence ID" value="KAA0024847.1"/>
    <property type="molecule type" value="Genomic_DNA"/>
</dbReference>